<sequence length="152" mass="17333">MKLVDLMMNDLIIFDDSIRSKDELFEKLGHILEEKNRVTKAKKIIKDLYRREAETSTGIEAGFGIPHAKSKAVLQPTICFVHTGKMSDYVGLDGEKIEWVFAILVPQKTSDIHLEILSNLSRKLMNESFRDQLKHADNGIEVLEIMSKEESS</sequence>
<dbReference type="CDD" id="cd00211">
    <property type="entry name" value="PTS_IIA_fru"/>
    <property type="match status" value="1"/>
</dbReference>
<dbReference type="SUPFAM" id="SSF55804">
    <property type="entry name" value="Phoshotransferase/anion transport protein"/>
    <property type="match status" value="1"/>
</dbReference>
<accession>A0ABU3EWC3</accession>
<evidence type="ECO:0000313" key="8">
    <source>
        <dbReference type="Proteomes" id="UP001252875"/>
    </source>
</evidence>
<dbReference type="NCBIfam" id="TIGR00848">
    <property type="entry name" value="fruA"/>
    <property type="match status" value="1"/>
</dbReference>
<name>A0ABU3EWC3_9ENTE</name>
<keyword evidence="5" id="KW-0598">Phosphotransferase system</keyword>
<reference evidence="7 8" key="1">
    <citation type="submission" date="2023-03" db="EMBL/GenBank/DDBJ databases">
        <authorList>
            <person name="Shen W."/>
            <person name="Cai J."/>
        </authorList>
    </citation>
    <scope>NUCLEOTIDE SEQUENCE [LARGE SCALE GENOMIC DNA]</scope>
    <source>
        <strain evidence="7 8">D6-4</strain>
    </source>
</reference>
<dbReference type="EC" id="2.7.1.202" evidence="7"/>
<dbReference type="PROSITE" id="PS51094">
    <property type="entry name" value="PTS_EIIA_TYPE_2"/>
    <property type="match status" value="1"/>
</dbReference>
<keyword evidence="4 7" id="KW-0808">Transferase</keyword>
<evidence type="ECO:0000256" key="5">
    <source>
        <dbReference type="ARBA" id="ARBA00022683"/>
    </source>
</evidence>
<dbReference type="InterPro" id="IPR016152">
    <property type="entry name" value="PTrfase/Anion_transptr"/>
</dbReference>
<proteinExistence type="predicted"/>
<dbReference type="PANTHER" id="PTHR47738">
    <property type="entry name" value="PTS SYSTEM FRUCTOSE-LIKE EIIA COMPONENT-RELATED"/>
    <property type="match status" value="1"/>
</dbReference>
<dbReference type="InterPro" id="IPR051541">
    <property type="entry name" value="PTS_SugarTrans_NitroReg"/>
</dbReference>
<protein>
    <submittedName>
        <fullName evidence="7">Fructose PTS transporter subunit IIA</fullName>
        <ecNumber evidence="7">2.7.1.202</ecNumber>
    </submittedName>
</protein>
<dbReference type="InterPro" id="IPR004715">
    <property type="entry name" value="PTS_IIA_fruc"/>
</dbReference>
<dbReference type="GO" id="GO:0016740">
    <property type="term" value="F:transferase activity"/>
    <property type="evidence" value="ECO:0007669"/>
    <property type="project" value="UniProtKB-KW"/>
</dbReference>
<keyword evidence="8" id="KW-1185">Reference proteome</keyword>
<comment type="caution">
    <text evidence="7">The sequence shown here is derived from an EMBL/GenBank/DDBJ whole genome shotgun (WGS) entry which is preliminary data.</text>
</comment>
<evidence type="ECO:0000256" key="4">
    <source>
        <dbReference type="ARBA" id="ARBA00022679"/>
    </source>
</evidence>
<dbReference type="Gene3D" id="3.40.930.10">
    <property type="entry name" value="Mannitol-specific EII, Chain A"/>
    <property type="match status" value="1"/>
</dbReference>
<dbReference type="PANTHER" id="PTHR47738:SF2">
    <property type="entry name" value="PTS SYSTEM FRUCTOSE-LIKE EIIA COMPONENT"/>
    <property type="match status" value="1"/>
</dbReference>
<gene>
    <name evidence="7" type="ORF">P7D85_05200</name>
</gene>
<evidence type="ECO:0000256" key="3">
    <source>
        <dbReference type="ARBA" id="ARBA00022597"/>
    </source>
</evidence>
<keyword evidence="3" id="KW-0762">Sugar transport</keyword>
<evidence type="ECO:0000256" key="1">
    <source>
        <dbReference type="ARBA" id="ARBA00022448"/>
    </source>
</evidence>
<keyword evidence="1" id="KW-0813">Transport</keyword>
<dbReference type="Proteomes" id="UP001252875">
    <property type="component" value="Unassembled WGS sequence"/>
</dbReference>
<evidence type="ECO:0000256" key="2">
    <source>
        <dbReference type="ARBA" id="ARBA00022553"/>
    </source>
</evidence>
<dbReference type="EMBL" id="JARPYI010000002">
    <property type="protein sequence ID" value="MDT2599160.1"/>
    <property type="molecule type" value="Genomic_DNA"/>
</dbReference>
<organism evidence="7 8">
    <name type="scientific">Enterococcus hulanensis</name>
    <dbReference type="NCBI Taxonomy" id="2559929"/>
    <lineage>
        <taxon>Bacteria</taxon>
        <taxon>Bacillati</taxon>
        <taxon>Bacillota</taxon>
        <taxon>Bacilli</taxon>
        <taxon>Lactobacillales</taxon>
        <taxon>Enterococcaceae</taxon>
        <taxon>Enterococcus</taxon>
    </lineage>
</organism>
<dbReference type="InterPro" id="IPR002178">
    <property type="entry name" value="PTS_EIIA_type-2_dom"/>
</dbReference>
<feature type="domain" description="PTS EIIA type-2" evidence="6">
    <location>
        <begin position="5"/>
        <end position="149"/>
    </location>
</feature>
<dbReference type="Pfam" id="PF00359">
    <property type="entry name" value="PTS_EIIA_2"/>
    <property type="match status" value="1"/>
</dbReference>
<evidence type="ECO:0000259" key="6">
    <source>
        <dbReference type="PROSITE" id="PS51094"/>
    </source>
</evidence>
<keyword evidence="2" id="KW-0597">Phosphoprotein</keyword>
<evidence type="ECO:0000313" key="7">
    <source>
        <dbReference type="EMBL" id="MDT2599160.1"/>
    </source>
</evidence>
<dbReference type="RefSeq" id="WP_311821928.1">
    <property type="nucleotide sequence ID" value="NZ_JARPYF010000004.1"/>
</dbReference>